<feature type="region of interest" description="Disordered" evidence="1">
    <location>
        <begin position="23"/>
        <end position="44"/>
    </location>
</feature>
<keyword evidence="4" id="KW-1185">Reference proteome</keyword>
<dbReference type="PANTHER" id="PTHR23093:SF16">
    <property type="entry name" value="FAM194 C-TERMINAL DOMAIN-CONTAINING PROTEIN"/>
    <property type="match status" value="1"/>
</dbReference>
<reference evidence="3" key="2">
    <citation type="submission" date="2025-08" db="UniProtKB">
        <authorList>
            <consortium name="Ensembl"/>
        </authorList>
    </citation>
    <scope>IDENTIFICATION</scope>
</reference>
<evidence type="ECO:0000259" key="2">
    <source>
        <dbReference type="Pfam" id="PF14977"/>
    </source>
</evidence>
<dbReference type="AlphaFoldDB" id="A0A452IBS5"/>
<reference evidence="3" key="3">
    <citation type="submission" date="2025-09" db="UniProtKB">
        <authorList>
            <consortium name="Ensembl"/>
        </authorList>
    </citation>
    <scope>IDENTIFICATION</scope>
</reference>
<accession>A0A452IBS5</accession>
<proteinExistence type="predicted"/>
<feature type="region of interest" description="Disordered" evidence="1">
    <location>
        <begin position="233"/>
        <end position="252"/>
    </location>
</feature>
<name>A0A452IBS5_9SAUR</name>
<dbReference type="Proteomes" id="UP000291020">
    <property type="component" value="Unassembled WGS sequence"/>
</dbReference>
<dbReference type="PANTHER" id="PTHR23093">
    <property type="entry name" value="SIMILAR TO CHROMOSOME 3 OPEN READING FRAME 20"/>
    <property type="match status" value="1"/>
</dbReference>
<evidence type="ECO:0000256" key="1">
    <source>
        <dbReference type="SAM" id="MobiDB-lite"/>
    </source>
</evidence>
<reference evidence="4" key="1">
    <citation type="journal article" date="2017" name="PLoS ONE">
        <title>The Agassiz's desert tortoise genome provides a resource for the conservation of a threatened species.</title>
        <authorList>
            <person name="Tollis M."/>
            <person name="DeNardo D.F."/>
            <person name="Cornelius J.A."/>
            <person name="Dolby G.A."/>
            <person name="Edwards T."/>
            <person name="Henen B.T."/>
            <person name="Karl A.E."/>
            <person name="Murphy R.W."/>
            <person name="Kusumi K."/>
        </authorList>
    </citation>
    <scope>NUCLEOTIDE SEQUENCE [LARGE SCALE GENOMIC DNA]</scope>
</reference>
<dbReference type="InterPro" id="IPR029281">
    <property type="entry name" value="FAM194_C"/>
</dbReference>
<dbReference type="STRING" id="38772.ENSGAGP00000025145"/>
<organism evidence="3 4">
    <name type="scientific">Gopherus agassizii</name>
    <name type="common">Agassiz's desert tortoise</name>
    <dbReference type="NCBI Taxonomy" id="38772"/>
    <lineage>
        <taxon>Eukaryota</taxon>
        <taxon>Metazoa</taxon>
        <taxon>Chordata</taxon>
        <taxon>Craniata</taxon>
        <taxon>Vertebrata</taxon>
        <taxon>Euteleostomi</taxon>
        <taxon>Archelosauria</taxon>
        <taxon>Testudinata</taxon>
        <taxon>Testudines</taxon>
        <taxon>Cryptodira</taxon>
        <taxon>Durocryptodira</taxon>
        <taxon>Testudinoidea</taxon>
        <taxon>Testudinidae</taxon>
        <taxon>Gopherus</taxon>
    </lineage>
</organism>
<feature type="domain" description="FAM194 C-terminal" evidence="2">
    <location>
        <begin position="366"/>
        <end position="540"/>
    </location>
</feature>
<sequence>MPLPVTLEPGPIYFFDQLKSRTKERGKKIPEEPPTDFNSLTTNSQPTGFIPSLVKFRNPGCTAEHVEGNEDSFLKDETARREKYPFLPQISGTSLFKTSSEVPSSKLSQMPSVLPADEEIQPSLLDEYKYMAPTILHELGEILQLCASYDIIFPQGIVNLLNYSWKELTEGADYSKRHQQSLRYKSIRSGKSQASEECENLASGSEYMDHEMTQCAKGQRKKSVLPADCAKEKRNPEMAPNKPLGNKAPVTQHDTHLPVTISFSLSSKLSEERGWRFLHSDSKSEDLEWKVPFAWAVEKLRQAQIQINDQISKLKEAGFDRQVILRHYGDTVRENIPKKFKGQTCKTLFELLNGKPQIPTIKQADPALRKLHYGLIDGSSLIYYPSGHPAVCQSYSDLPGGGVYTNIFTASPDQTILGTFTPFGHGSICLHNSNVIAMMFNQEGGMVTNKDGEIVREWRWPQVGKLSDPVVMQVNDYITVRIAGRFAISLVYKWQHESVRLSLSPLQGVALPQLEELGQILTRVKLSSKSAKEFSKVSRKKMREKETKNVLKKEMGEYTFHCDCVYIRQLKQYHKDSCSPKFSELVKTLETPEENISHINDFSAARELRKLQWKIKTILDDWLEHYRMAFEIDSPHVHKMPDLPQRALRKRTVQSAAAPLATSIVQRAQEKNREDSGAYESDSSLLLARFQSVPAHNMPWELLHYSPRISSLVNSNIKPDQPNVPQFSLKKGTSVLQNSYISGDKLWFTSHSACPIVLRRTLVGQEGKICRCSNHQIPYVSDLEYDHLINNQMSALEQIMVISVSSSLKTNEDPSEDKLEQLYERKNRNRSMPCIQGRLDSYRLLKYDITSADEFTGHKGSLLVQRHNVAPGMFLMYIQGKLLFANYIFNGYSKSAKDLQKQIAKTRSDYHMGYCLPNDFRFSDGVGEN</sequence>
<evidence type="ECO:0000313" key="4">
    <source>
        <dbReference type="Proteomes" id="UP000291020"/>
    </source>
</evidence>
<dbReference type="Ensembl" id="ENSGAGT00000028633.1">
    <property type="protein sequence ID" value="ENSGAGP00000025145.1"/>
    <property type="gene ID" value="ENSGAGG00000018397.1"/>
</dbReference>
<protein>
    <recommendedName>
        <fullName evidence="2">FAM194 C-terminal domain-containing protein</fullName>
    </recommendedName>
</protein>
<evidence type="ECO:0000313" key="3">
    <source>
        <dbReference type="Ensembl" id="ENSGAGP00000025145.1"/>
    </source>
</evidence>
<dbReference type="Pfam" id="PF14977">
    <property type="entry name" value="FAM194"/>
    <property type="match status" value="1"/>
</dbReference>